<proteinExistence type="inferred from homology"/>
<keyword evidence="9" id="KW-0233">DNA recombination</keyword>
<feature type="region of interest" description="Disordered" evidence="12">
    <location>
        <begin position="1"/>
        <end position="32"/>
    </location>
</feature>
<dbReference type="InterPro" id="IPR054519">
    <property type="entry name" value="INTS7_C"/>
</dbReference>
<comment type="subcellular location">
    <subcellularLocation>
        <location evidence="2">Chromosome</location>
    </subcellularLocation>
    <subcellularLocation>
        <location evidence="1">Nucleus</location>
    </subcellularLocation>
</comment>
<evidence type="ECO:0000256" key="3">
    <source>
        <dbReference type="ARBA" id="ARBA00006793"/>
    </source>
</evidence>
<dbReference type="SUPFAM" id="SSF48371">
    <property type="entry name" value="ARM repeat"/>
    <property type="match status" value="1"/>
</dbReference>
<accession>A0A368H9D2</accession>
<dbReference type="InterPro" id="IPR027417">
    <property type="entry name" value="P-loop_NTPase"/>
</dbReference>
<feature type="domain" description="Rad50/SbcC-type AAA" evidence="13">
    <location>
        <begin position="64"/>
        <end position="349"/>
    </location>
</feature>
<dbReference type="SUPFAM" id="SSF52540">
    <property type="entry name" value="P-loop containing nucleoside triphosphate hydrolases"/>
    <property type="match status" value="1"/>
</dbReference>
<dbReference type="Pfam" id="PF13476">
    <property type="entry name" value="AAA_23"/>
    <property type="match status" value="1"/>
</dbReference>
<evidence type="ECO:0000256" key="2">
    <source>
        <dbReference type="ARBA" id="ARBA00004286"/>
    </source>
</evidence>
<comment type="caution">
    <text evidence="16">The sequence shown here is derived from an EMBL/GenBank/DDBJ whole genome shotgun (WGS) entry which is preliminary data.</text>
</comment>
<sequence>MSGEMEVDADVENHHAHTADRKRPHKNGELNGAVKVRRISINSAAGASEPKRAYTEVSGRIAGVELENFMCHGHLKVDFETSDNNCFYIGGPNGSGKSALFASLNIGLGGRGNNNDRGNSVKSYIKEGRNKAKIRLVLTNSGLGSHPDYGDYVVVERTITPSASTYALKSIKGFGRNRHEVLVSKKKTDLDQLLVRYGIQLNNPIFWMSQDRSRHFLHQMKPDRLYQIFMCATELEHTKACYEQCAVIVSSIESMCRSMKGEFERQKRRYQTMVEERRRLRGIQEMRNQQSTIGWMLLWCPLRDVLEELIVDASSVRQKINKEGDVLQMLKGKMRSEESKIRDLQSEISSQDSKRRGMERSRGSFEQRKQRIIEQIAKFEEESQCEKRKEEAAATKVKMEKITNKETELVERLRSAQQERDELQQSHERAVSDQNEAVRESRKVSAQMRELEQELHRSEITAKNAVMRFGENIPKILEIMNANADKFEHVPRGPIGMYMKLRDRKWTFAVEEATRRLLTSFVFHSKRDHQTFERMMKANRVTGALPNAIFTRFTTPPHDVRANEPASEWETILRVVEITDNVVRNVLIDMASVEGTVLLNSDQDARRIMDGMCPDKCVRAYTTTGGMAMGRNRRGEGFYRFYACRTPPRATLLSEQDATVDSNAMKAELKRLQHRYNEIQDHIKKTTAEAAQAQRELGKALQSYSAIETDLNRLRSQYRSLERRLEQLEMDDDMSVVENMRKSLDELNIQIAELKEEFLKLDEGTSQKQREIRQVTEELKEIKANFAEAKKRVTELENEEEDVREKIRGVDAAVDADRKRQERLRESLEKMDATNKELEEEKAVAEERAKRSEELPTPPSMTNPPDMDQLGDTAELDEQMGNVVTAEQLQEFKDNYERMKKHYLVLKGLNKKLSECIRIRNEKFPIMCHAITMRLKMTFQRLMATRSYHGNLLVDRQKGVINISVATHQKDDSSQAAAKSVVQDLRGLSGGERSFTTACFIMALWEIMEAPFRCMDEFDVFMDMINRRVVMDLLVNLATEQYSHNQFIFFTPQGIKELGERDRVQVDVAMLVRWAFGILFAACYVSANDEQSTSTKSEEEDLTPRFFTLEGVVAAGNFSRYELKFPRPMRIVLESVEGDADLYFSYTNQGVSFELDKHDASSATCGLDYIDVASYPRPSYLAVYGHPFKNESSFRLLIMVVPDGNFEHGPELIHRLMVKLEEYYFSWAELVQHDSSNNGRDPIYMDILSGILEILDLAWQFSFPGWRPSLLSQRRYRQSNCSRLKRVGLRSPLLGEQLATVVSTASLVRAHPFPMYVNTIVVRLADAFKDGTNSLRMTIARALSECGSHLSLVFSGSEIFKRVLSVSHSNDPVARAMTLQVLASLAPISPENKQAHHLIVESMSTENAGEFQAACHAMAAFTHLSSDFSATIIGQLSELLLTEETTYDRKVQLVQVFAEMKATVATVKDVFSLTARLLETSPFNDLICKLLNATTTLAENTRYAIPEQLDILMDVVSGCRGDVLPVCVSTLQNIARLAKHSHVWKEDHLKNLNQLRSKVSTTESAYLRYLDILVELTRKARPGLIMGLDETLSEIGNLGQSECLPMRIRYLQISCNMLSRVPNERKWHMLSGQFVSTTTFELSENLAKRFYRTLARFLCCGEVAPERVLSVLDSVLDQPTTHANIKLLIELCCQIANRLPFVVPKLHHWAKSMVAKESNLLSPSMAYLLLAPSIQLSDSVDTLAKGTDLDRYIVARVAFRNGHWRTAALPNLQAININRLSLESCEWIQALQELAASQLNEFSVGALYEQNKHLFRAHALLKSMAQSSQHETAFAFPSEWVACLLHSSDAALQIASAMSPTLSWCKHPLSDAVVFRVKRALIACDFGVSRACQAWLRLARSSFGADEESIDFLALQHKQCALVQYALHCITGRIATTPLLPATSSNTTVTQLFLEELRLASNQIDQLSSQDEAISMQMSVSIHSQIKDGITVSTTDTVPIQVDGVISTTHTIPVHSLIITANMQFPTTPGNNYSETRTVKPTQNIHFTANFLMQFKQSCNIEFSVEFVDGEQGKKWVADTTASLKVDVKE</sequence>
<evidence type="ECO:0000313" key="17">
    <source>
        <dbReference type="Proteomes" id="UP000252519"/>
    </source>
</evidence>
<dbReference type="EMBL" id="JOJR01000010">
    <property type="protein sequence ID" value="RCN51917.1"/>
    <property type="molecule type" value="Genomic_DNA"/>
</dbReference>
<dbReference type="GO" id="GO:0003684">
    <property type="term" value="F:damaged DNA binding"/>
    <property type="evidence" value="ECO:0007669"/>
    <property type="project" value="TreeGrafter"/>
</dbReference>
<feature type="compositionally biased region" description="Basic and acidic residues" evidence="12">
    <location>
        <begin position="352"/>
        <end position="367"/>
    </location>
</feature>
<evidence type="ECO:0000256" key="6">
    <source>
        <dbReference type="ARBA" id="ARBA00022763"/>
    </source>
</evidence>
<evidence type="ECO:0000313" key="16">
    <source>
        <dbReference type="EMBL" id="RCN51917.1"/>
    </source>
</evidence>
<dbReference type="GO" id="GO:0016887">
    <property type="term" value="F:ATP hydrolysis activity"/>
    <property type="evidence" value="ECO:0007669"/>
    <property type="project" value="InterPro"/>
</dbReference>
<dbReference type="PANTHER" id="PTHR19306:SF6">
    <property type="entry name" value="STRUCTURAL MAINTENANCE OF CHROMOSOMES PROTEIN 6"/>
    <property type="match status" value="1"/>
</dbReference>
<keyword evidence="17" id="KW-1185">Reference proteome</keyword>
<dbReference type="GO" id="GO:0003697">
    <property type="term" value="F:single-stranded DNA binding"/>
    <property type="evidence" value="ECO:0007669"/>
    <property type="project" value="TreeGrafter"/>
</dbReference>
<dbReference type="Gene3D" id="1.10.287.1490">
    <property type="match status" value="1"/>
</dbReference>
<evidence type="ECO:0000256" key="12">
    <source>
        <dbReference type="SAM" id="MobiDB-lite"/>
    </source>
</evidence>
<protein>
    <submittedName>
        <fullName evidence="16">RecF/RecN/SMC protein</fullName>
    </submittedName>
</protein>
<dbReference type="InterPro" id="IPR016024">
    <property type="entry name" value="ARM-type_fold"/>
</dbReference>
<comment type="similarity">
    <text evidence="3">Belongs to the SMC family. SMC6 subfamily.</text>
</comment>
<keyword evidence="6" id="KW-0227">DNA damage</keyword>
<dbReference type="InterPro" id="IPR011989">
    <property type="entry name" value="ARM-like"/>
</dbReference>
<feature type="region of interest" description="Disordered" evidence="12">
    <location>
        <begin position="344"/>
        <end position="367"/>
    </location>
</feature>
<dbReference type="Pfam" id="PF24436">
    <property type="entry name" value="INTS7_N"/>
    <property type="match status" value="1"/>
</dbReference>
<dbReference type="GO" id="GO:0005524">
    <property type="term" value="F:ATP binding"/>
    <property type="evidence" value="ECO:0007669"/>
    <property type="project" value="UniProtKB-KW"/>
</dbReference>
<evidence type="ECO:0000256" key="4">
    <source>
        <dbReference type="ARBA" id="ARBA00022454"/>
    </source>
</evidence>
<dbReference type="Pfam" id="PF17065">
    <property type="entry name" value="UPF0669"/>
    <property type="match status" value="1"/>
</dbReference>
<feature type="domain" description="Integrator complex subunit 7 C-terminal" evidence="14">
    <location>
        <begin position="1979"/>
        <end position="2076"/>
    </location>
</feature>
<evidence type="ECO:0000256" key="7">
    <source>
        <dbReference type="ARBA" id="ARBA00022840"/>
    </source>
</evidence>
<feature type="compositionally biased region" description="Basic and acidic residues" evidence="12">
    <location>
        <begin position="11"/>
        <end position="21"/>
    </location>
</feature>
<dbReference type="Gene3D" id="1.25.10.10">
    <property type="entry name" value="Leucine-rich Repeat Variant"/>
    <property type="match status" value="1"/>
</dbReference>
<evidence type="ECO:0000256" key="5">
    <source>
        <dbReference type="ARBA" id="ARBA00022741"/>
    </source>
</evidence>
<evidence type="ECO:0000256" key="1">
    <source>
        <dbReference type="ARBA" id="ARBA00004123"/>
    </source>
</evidence>
<evidence type="ECO:0000259" key="15">
    <source>
        <dbReference type="Pfam" id="PF24436"/>
    </source>
</evidence>
<keyword evidence="10" id="KW-0234">DNA repair</keyword>
<dbReference type="GO" id="GO:0005634">
    <property type="term" value="C:nucleus"/>
    <property type="evidence" value="ECO:0007669"/>
    <property type="project" value="UniProtKB-SubCell"/>
</dbReference>
<dbReference type="InterPro" id="IPR031420">
    <property type="entry name" value="UPF0669"/>
</dbReference>
<evidence type="ECO:0000259" key="13">
    <source>
        <dbReference type="Pfam" id="PF13476"/>
    </source>
</evidence>
<evidence type="ECO:0000256" key="11">
    <source>
        <dbReference type="ARBA" id="ARBA00023242"/>
    </source>
</evidence>
<feature type="region of interest" description="Disordered" evidence="12">
    <location>
        <begin position="827"/>
        <end position="872"/>
    </location>
</feature>
<feature type="region of interest" description="Disordered" evidence="12">
    <location>
        <begin position="417"/>
        <end position="440"/>
    </location>
</feature>
<dbReference type="InterPro" id="IPR038729">
    <property type="entry name" value="Rad50/SbcC_AAA"/>
</dbReference>
<dbReference type="GO" id="GO:0000724">
    <property type="term" value="P:double-strand break repair via homologous recombination"/>
    <property type="evidence" value="ECO:0007669"/>
    <property type="project" value="TreeGrafter"/>
</dbReference>
<dbReference type="Gene3D" id="3.40.50.300">
    <property type="entry name" value="P-loop containing nucleotide triphosphate hydrolases"/>
    <property type="match status" value="2"/>
</dbReference>
<keyword evidence="4" id="KW-0158">Chromosome</keyword>
<dbReference type="GO" id="GO:0030915">
    <property type="term" value="C:Smc5-Smc6 complex"/>
    <property type="evidence" value="ECO:0007669"/>
    <property type="project" value="TreeGrafter"/>
</dbReference>
<dbReference type="Proteomes" id="UP000252519">
    <property type="component" value="Unassembled WGS sequence"/>
</dbReference>
<keyword evidence="8" id="KW-0175">Coiled coil</keyword>
<evidence type="ECO:0000256" key="8">
    <source>
        <dbReference type="ARBA" id="ARBA00023054"/>
    </source>
</evidence>
<keyword evidence="5" id="KW-0547">Nucleotide-binding</keyword>
<dbReference type="STRING" id="29170.A0A368H9D2"/>
<name>A0A368H9D2_ANCCA</name>
<evidence type="ECO:0000256" key="10">
    <source>
        <dbReference type="ARBA" id="ARBA00023204"/>
    </source>
</evidence>
<feature type="domain" description="Integrator complex subunit 7 N-terminal" evidence="15">
    <location>
        <begin position="1288"/>
        <end position="1763"/>
    </location>
</feature>
<gene>
    <name evidence="16" type="ORF">ANCCAN_02005</name>
</gene>
<dbReference type="Pfam" id="PF22965">
    <property type="entry name" value="INTS7_C"/>
    <property type="match status" value="1"/>
</dbReference>
<feature type="compositionally biased region" description="Acidic residues" evidence="12">
    <location>
        <begin position="1"/>
        <end position="10"/>
    </location>
</feature>
<keyword evidence="11" id="KW-0539">Nucleus</keyword>
<organism evidence="16 17">
    <name type="scientific">Ancylostoma caninum</name>
    <name type="common">Dog hookworm</name>
    <dbReference type="NCBI Taxonomy" id="29170"/>
    <lineage>
        <taxon>Eukaryota</taxon>
        <taxon>Metazoa</taxon>
        <taxon>Ecdysozoa</taxon>
        <taxon>Nematoda</taxon>
        <taxon>Chromadorea</taxon>
        <taxon>Rhabditida</taxon>
        <taxon>Rhabditina</taxon>
        <taxon>Rhabditomorpha</taxon>
        <taxon>Strongyloidea</taxon>
        <taxon>Ancylostomatidae</taxon>
        <taxon>Ancylostomatinae</taxon>
        <taxon>Ancylostoma</taxon>
    </lineage>
</organism>
<dbReference type="GO" id="GO:0035861">
    <property type="term" value="C:site of double-strand break"/>
    <property type="evidence" value="ECO:0007669"/>
    <property type="project" value="TreeGrafter"/>
</dbReference>
<dbReference type="PANTHER" id="PTHR19306">
    <property type="entry name" value="STRUCTURAL MAINTENANCE OF CHROMOSOMES 5,6 SMC5, SMC6"/>
    <property type="match status" value="1"/>
</dbReference>
<dbReference type="InterPro" id="IPR056516">
    <property type="entry name" value="INTS7_N"/>
</dbReference>
<keyword evidence="7" id="KW-0067">ATP-binding</keyword>
<evidence type="ECO:0000259" key="14">
    <source>
        <dbReference type="Pfam" id="PF22965"/>
    </source>
</evidence>
<evidence type="ECO:0000256" key="9">
    <source>
        <dbReference type="ARBA" id="ARBA00023172"/>
    </source>
</evidence>
<dbReference type="OrthoDB" id="10072614at2759"/>
<feature type="compositionally biased region" description="Basic and acidic residues" evidence="12">
    <location>
        <begin position="827"/>
        <end position="854"/>
    </location>
</feature>
<reference evidence="16 17" key="1">
    <citation type="submission" date="2014-10" db="EMBL/GenBank/DDBJ databases">
        <title>Draft genome of the hookworm Ancylostoma caninum.</title>
        <authorList>
            <person name="Mitreva M."/>
        </authorList>
    </citation>
    <scope>NUCLEOTIDE SEQUENCE [LARGE SCALE GENOMIC DNA]</scope>
    <source>
        <strain evidence="16 17">Baltimore</strain>
    </source>
</reference>